<evidence type="ECO:0000256" key="1">
    <source>
        <dbReference type="SAM" id="MobiDB-lite"/>
    </source>
</evidence>
<dbReference type="AlphaFoldDB" id="A0A9W4NC36"/>
<dbReference type="Proteomes" id="UP001152592">
    <property type="component" value="Unassembled WGS sequence"/>
</dbReference>
<name>A0A9W4NC36_9EURO</name>
<dbReference type="EMBL" id="CAJVPD010000111">
    <property type="protein sequence ID" value="CAG8329248.1"/>
    <property type="molecule type" value="Genomic_DNA"/>
</dbReference>
<feature type="compositionally biased region" description="Low complexity" evidence="1">
    <location>
        <begin position="122"/>
        <end position="135"/>
    </location>
</feature>
<feature type="region of interest" description="Disordered" evidence="1">
    <location>
        <begin position="15"/>
        <end position="410"/>
    </location>
</feature>
<feature type="compositionally biased region" description="Polar residues" evidence="1">
    <location>
        <begin position="342"/>
        <end position="352"/>
    </location>
</feature>
<accession>A0A9W4NC36</accession>
<feature type="compositionally biased region" description="Low complexity" evidence="1">
    <location>
        <begin position="439"/>
        <end position="451"/>
    </location>
</feature>
<gene>
    <name evidence="2" type="ORF">PSALAMII_LOCUS2502</name>
</gene>
<dbReference type="PROSITE" id="PS51257">
    <property type="entry name" value="PROKAR_LIPOPROTEIN"/>
    <property type="match status" value="1"/>
</dbReference>
<feature type="compositionally biased region" description="Low complexity" evidence="1">
    <location>
        <begin position="294"/>
        <end position="315"/>
    </location>
</feature>
<feature type="compositionally biased region" description="Basic and acidic residues" evidence="1">
    <location>
        <begin position="98"/>
        <end position="111"/>
    </location>
</feature>
<protein>
    <submittedName>
        <fullName evidence="2">Uncharacterized protein</fullName>
    </submittedName>
</protein>
<dbReference type="OrthoDB" id="5315820at2759"/>
<reference evidence="2" key="1">
    <citation type="submission" date="2021-07" db="EMBL/GenBank/DDBJ databases">
        <authorList>
            <person name="Branca A.L. A."/>
        </authorList>
    </citation>
    <scope>NUCLEOTIDE SEQUENCE</scope>
</reference>
<proteinExistence type="predicted"/>
<feature type="compositionally biased region" description="Basic and acidic residues" evidence="1">
    <location>
        <begin position="423"/>
        <end position="434"/>
    </location>
</feature>
<feature type="region of interest" description="Disordered" evidence="1">
    <location>
        <begin position="423"/>
        <end position="484"/>
    </location>
</feature>
<organism evidence="2 3">
    <name type="scientific">Penicillium salamii</name>
    <dbReference type="NCBI Taxonomy" id="1612424"/>
    <lineage>
        <taxon>Eukaryota</taxon>
        <taxon>Fungi</taxon>
        <taxon>Dikarya</taxon>
        <taxon>Ascomycota</taxon>
        <taxon>Pezizomycotina</taxon>
        <taxon>Eurotiomycetes</taxon>
        <taxon>Eurotiomycetidae</taxon>
        <taxon>Eurotiales</taxon>
        <taxon>Aspergillaceae</taxon>
        <taxon>Penicillium</taxon>
    </lineage>
</organism>
<feature type="compositionally biased region" description="Polar residues" evidence="1">
    <location>
        <begin position="564"/>
        <end position="574"/>
    </location>
</feature>
<evidence type="ECO:0000313" key="2">
    <source>
        <dbReference type="EMBL" id="CAG8329248.1"/>
    </source>
</evidence>
<evidence type="ECO:0000313" key="3">
    <source>
        <dbReference type="Proteomes" id="UP001152592"/>
    </source>
</evidence>
<feature type="compositionally biased region" description="Polar residues" evidence="1">
    <location>
        <begin position="598"/>
        <end position="616"/>
    </location>
</feature>
<feature type="region of interest" description="Disordered" evidence="1">
    <location>
        <begin position="496"/>
        <end position="691"/>
    </location>
</feature>
<feature type="compositionally biased region" description="Polar residues" evidence="1">
    <location>
        <begin position="219"/>
        <end position="260"/>
    </location>
</feature>
<feature type="compositionally biased region" description="Low complexity" evidence="1">
    <location>
        <begin position="360"/>
        <end position="374"/>
    </location>
</feature>
<feature type="compositionally biased region" description="Polar residues" evidence="1">
    <location>
        <begin position="637"/>
        <end position="648"/>
    </location>
</feature>
<sequence length="691" mass="72543">MAGKPLLFPPSLVAGCDLPSAMAGSNPFRARNLGTPDSGLPPSNIAPVLSKSQFTPPAAPNGYGKSSISLEREVDDSSSDQDTNPFHPNVSASDSDEDNRPNHWTASDDRPASFGSAPHQAPSPDGSSTSSVSPDRSMRSIRGAAPDASPDTFQHAILETEQPSSRLEASASPPNRRDRKPPPPPKSHHGRRISSTGTEPAQTDRSRSTNRLSIHGFPSSVTPGASHPSTVSLPSTTDHLSASTDDQRATEATGSLTRSHSQNKRPPTPPLSRRRSQMQRSKSTQSKHNRLTMSSYDSDSNHSSRPSSPGPSTRSLAHKRISMPPPSSGGFQPMTPLADVSLNVSPPTTSRPASLKAGRRASSYGTAGSAAGSTGPPPPPPPRRTRDSMIRSSDSVPVPKPENQPPSNALDILADLTKLQKEVDDLRGHYENRKGTPNSGTTSLSALSTTAIKDGHQGHFPYGRHAHHSSTSSATTLEAERADRISRLAGLERVATARAGNQTSGQVPTSYAPGYFESQPLKERSTVGSASATGSLGGRTTWASSSDVYDADKMSEDHDDETDSVGNISESNASLVGFGEGANSTISGPTSRPPGLNRISSGHGNRPPSMSSNVSRPNALASYLQQQQYHAGERSMVSPSPAGSSTPEPLNEDARMVDGMTFDSGVVDTTARTPRVATPSGSNGFGSPGRD</sequence>
<feature type="compositionally biased region" description="Polar residues" evidence="1">
    <location>
        <begin position="499"/>
        <end position="509"/>
    </location>
</feature>
<feature type="compositionally biased region" description="Polar residues" evidence="1">
    <location>
        <begin position="80"/>
        <end position="93"/>
    </location>
</feature>
<comment type="caution">
    <text evidence="2">The sequence shown here is derived from an EMBL/GenBank/DDBJ whole genome shotgun (WGS) entry which is preliminary data.</text>
</comment>